<dbReference type="Pfam" id="PF00583">
    <property type="entry name" value="Acetyltransf_1"/>
    <property type="match status" value="1"/>
</dbReference>
<accession>A0A238JK43</accession>
<evidence type="ECO:0000256" key="1">
    <source>
        <dbReference type="ARBA" id="ARBA00022679"/>
    </source>
</evidence>
<dbReference type="Gene3D" id="3.40.630.30">
    <property type="match status" value="1"/>
</dbReference>
<reference evidence="5" key="1">
    <citation type="submission" date="2017-05" db="EMBL/GenBank/DDBJ databases">
        <authorList>
            <person name="Rodrigo-Torres L."/>
            <person name="Arahal R. D."/>
            <person name="Lucena T."/>
        </authorList>
    </citation>
    <scope>NUCLEOTIDE SEQUENCE [LARGE SCALE GENOMIC DNA]</scope>
    <source>
        <strain evidence="5">CECT 8621</strain>
    </source>
</reference>
<organism evidence="4 5">
    <name type="scientific">Actibacterium lipolyticum</name>
    <dbReference type="NCBI Taxonomy" id="1524263"/>
    <lineage>
        <taxon>Bacteria</taxon>
        <taxon>Pseudomonadati</taxon>
        <taxon>Pseudomonadota</taxon>
        <taxon>Alphaproteobacteria</taxon>
        <taxon>Rhodobacterales</taxon>
        <taxon>Roseobacteraceae</taxon>
        <taxon>Actibacterium</taxon>
    </lineage>
</organism>
<keyword evidence="2" id="KW-0012">Acyltransferase</keyword>
<dbReference type="PANTHER" id="PTHR43877:SF1">
    <property type="entry name" value="ACETYLTRANSFERASE"/>
    <property type="match status" value="1"/>
</dbReference>
<keyword evidence="5" id="KW-1185">Reference proteome</keyword>
<dbReference type="Proteomes" id="UP000202922">
    <property type="component" value="Unassembled WGS sequence"/>
</dbReference>
<dbReference type="EMBL" id="FXYE01000001">
    <property type="protein sequence ID" value="SMX30773.1"/>
    <property type="molecule type" value="Genomic_DNA"/>
</dbReference>
<dbReference type="RefSeq" id="WP_093965233.1">
    <property type="nucleotide sequence ID" value="NZ_FXYE01000001.1"/>
</dbReference>
<proteinExistence type="predicted"/>
<evidence type="ECO:0000313" key="4">
    <source>
        <dbReference type="EMBL" id="SMX30773.1"/>
    </source>
</evidence>
<protein>
    <submittedName>
        <fullName evidence="4">Acetyltransferase (GNAT) family protein</fullName>
    </submittedName>
</protein>
<gene>
    <name evidence="4" type="ORF">COL8621_00113</name>
</gene>
<dbReference type="InterPro" id="IPR000182">
    <property type="entry name" value="GNAT_dom"/>
</dbReference>
<dbReference type="SUPFAM" id="SSF55729">
    <property type="entry name" value="Acyl-CoA N-acyltransferases (Nat)"/>
    <property type="match status" value="1"/>
</dbReference>
<dbReference type="GO" id="GO:0016747">
    <property type="term" value="F:acyltransferase activity, transferring groups other than amino-acyl groups"/>
    <property type="evidence" value="ECO:0007669"/>
    <property type="project" value="InterPro"/>
</dbReference>
<evidence type="ECO:0000259" key="3">
    <source>
        <dbReference type="PROSITE" id="PS51186"/>
    </source>
</evidence>
<evidence type="ECO:0000313" key="5">
    <source>
        <dbReference type="Proteomes" id="UP000202922"/>
    </source>
</evidence>
<dbReference type="OrthoDB" id="9789603at2"/>
<evidence type="ECO:0000256" key="2">
    <source>
        <dbReference type="ARBA" id="ARBA00023315"/>
    </source>
</evidence>
<dbReference type="PROSITE" id="PS51186">
    <property type="entry name" value="GNAT"/>
    <property type="match status" value="1"/>
</dbReference>
<dbReference type="AlphaFoldDB" id="A0A238JK43"/>
<dbReference type="InterPro" id="IPR050832">
    <property type="entry name" value="Bact_Acetyltransf"/>
</dbReference>
<dbReference type="PANTHER" id="PTHR43877">
    <property type="entry name" value="AMINOALKYLPHOSPHONATE N-ACETYLTRANSFERASE-RELATED-RELATED"/>
    <property type="match status" value="1"/>
</dbReference>
<feature type="domain" description="N-acetyltransferase" evidence="3">
    <location>
        <begin position="2"/>
        <end position="155"/>
    </location>
</feature>
<dbReference type="InterPro" id="IPR016181">
    <property type="entry name" value="Acyl_CoA_acyltransferase"/>
</dbReference>
<dbReference type="CDD" id="cd04301">
    <property type="entry name" value="NAT_SF"/>
    <property type="match status" value="1"/>
</dbReference>
<sequence length="155" mass="17155">MTKLRRVTAPYDWPALLRLIRANFSYMEGRIDPPSSMLNLTADAIAAQASNGEVWVIEQNNQPIACIFLTPRDDVLYVGKLTVAQSHRAAGHARRLVETAVTRARDLNLHALELQSRVELLENHSAFTAMGFVQTGATAHPGFTQPTSLTFRKAV</sequence>
<keyword evidence="1 4" id="KW-0808">Transferase</keyword>
<name>A0A238JK43_9RHOB</name>